<keyword evidence="5" id="KW-1185">Reference proteome</keyword>
<dbReference type="SUPFAM" id="SSF50249">
    <property type="entry name" value="Nucleic acid-binding proteins"/>
    <property type="match status" value="1"/>
</dbReference>
<proteinExistence type="inferred from homology"/>
<comment type="subunit">
    <text evidence="2">Homotetramer.</text>
</comment>
<protein>
    <recommendedName>
        <fullName evidence="2 3">Single-stranded DNA-binding protein</fullName>
        <shortName evidence="2">SSB</shortName>
    </recommendedName>
</protein>
<gene>
    <name evidence="4" type="primary">ssb</name>
    <name evidence="4" type="ORF">N7U62_09725</name>
</gene>
<dbReference type="EMBL" id="JAOYOD010000001">
    <property type="protein sequence ID" value="MCV9386941.1"/>
    <property type="molecule type" value="Genomic_DNA"/>
</dbReference>
<dbReference type="Pfam" id="PF00436">
    <property type="entry name" value="SSB"/>
    <property type="match status" value="1"/>
</dbReference>
<dbReference type="Gene3D" id="2.40.50.140">
    <property type="entry name" value="Nucleic acid-binding proteins"/>
    <property type="match status" value="1"/>
</dbReference>
<name>A0ABT3CTM6_9BACT</name>
<reference evidence="4 5" key="1">
    <citation type="submission" date="2022-10" db="EMBL/GenBank/DDBJ databases">
        <title>Comparative genomics and taxonomic characterization of three novel marine species of genus Reichenbachiella exhibiting antioxidant and polysaccharide degradation activities.</title>
        <authorList>
            <person name="Muhammad N."/>
            <person name="Lee Y.-J."/>
            <person name="Ko J."/>
            <person name="Kim S.-G."/>
        </authorList>
    </citation>
    <scope>NUCLEOTIDE SEQUENCE [LARGE SCALE GENOMIC DNA]</scope>
    <source>
        <strain evidence="4 5">ABR2-5</strain>
    </source>
</reference>
<dbReference type="PANTHER" id="PTHR10302">
    <property type="entry name" value="SINGLE-STRANDED DNA-BINDING PROTEIN"/>
    <property type="match status" value="1"/>
</dbReference>
<evidence type="ECO:0000313" key="4">
    <source>
        <dbReference type="EMBL" id="MCV9386941.1"/>
    </source>
</evidence>
<accession>A0ABT3CTM6</accession>
<evidence type="ECO:0000256" key="2">
    <source>
        <dbReference type="HAMAP-Rule" id="MF_00984"/>
    </source>
</evidence>
<dbReference type="InterPro" id="IPR000424">
    <property type="entry name" value="Primosome_PriB/ssb"/>
</dbReference>
<evidence type="ECO:0000256" key="3">
    <source>
        <dbReference type="PIRNR" id="PIRNR002070"/>
    </source>
</evidence>
<dbReference type="Proteomes" id="UP001300692">
    <property type="component" value="Unassembled WGS sequence"/>
</dbReference>
<comment type="caution">
    <text evidence="4">The sequence shown here is derived from an EMBL/GenBank/DDBJ whole genome shotgun (WGS) entry which is preliminary data.</text>
</comment>
<dbReference type="CDD" id="cd04496">
    <property type="entry name" value="SSB_OBF"/>
    <property type="match status" value="1"/>
</dbReference>
<sequence>MNTLKNHVQLIGRLGNDPELRNFDSGKQMTTFSLATNESYTNNQGEKVTDTQWHHVVAWGKKAQTINTYLKKGSEVAIQGKLVNRKYEKDGATKYVTEINLSEVLMLDKKND</sequence>
<comment type="caution">
    <text evidence="2">Lacks conserved residue(s) required for the propagation of feature annotation.</text>
</comment>
<dbReference type="InterPro" id="IPR011344">
    <property type="entry name" value="ssDNA-bd"/>
</dbReference>
<dbReference type="InterPro" id="IPR012340">
    <property type="entry name" value="NA-bd_OB-fold"/>
</dbReference>
<dbReference type="PIRSF" id="PIRSF002070">
    <property type="entry name" value="SSB"/>
    <property type="match status" value="1"/>
</dbReference>
<dbReference type="RefSeq" id="WP_264137772.1">
    <property type="nucleotide sequence ID" value="NZ_JAOYOD010000001.1"/>
</dbReference>
<dbReference type="NCBIfam" id="TIGR00621">
    <property type="entry name" value="ssb"/>
    <property type="match status" value="1"/>
</dbReference>
<organism evidence="4 5">
    <name type="scientific">Reichenbachiella ulvae</name>
    <dbReference type="NCBI Taxonomy" id="2980104"/>
    <lineage>
        <taxon>Bacteria</taxon>
        <taxon>Pseudomonadati</taxon>
        <taxon>Bacteroidota</taxon>
        <taxon>Cytophagia</taxon>
        <taxon>Cytophagales</taxon>
        <taxon>Reichenbachiellaceae</taxon>
        <taxon>Reichenbachiella</taxon>
    </lineage>
</organism>
<evidence type="ECO:0000256" key="1">
    <source>
        <dbReference type="ARBA" id="ARBA00023125"/>
    </source>
</evidence>
<keyword evidence="1 2" id="KW-0238">DNA-binding</keyword>
<dbReference type="PANTHER" id="PTHR10302:SF0">
    <property type="entry name" value="SINGLE-STRANDED DNA-BINDING PROTEIN, MITOCHONDRIAL"/>
    <property type="match status" value="1"/>
</dbReference>
<dbReference type="HAMAP" id="MF_00984">
    <property type="entry name" value="SSB"/>
    <property type="match status" value="1"/>
</dbReference>
<dbReference type="PROSITE" id="PS50935">
    <property type="entry name" value="SSB"/>
    <property type="match status" value="1"/>
</dbReference>
<evidence type="ECO:0000313" key="5">
    <source>
        <dbReference type="Proteomes" id="UP001300692"/>
    </source>
</evidence>
<dbReference type="GO" id="GO:0003677">
    <property type="term" value="F:DNA binding"/>
    <property type="evidence" value="ECO:0007669"/>
    <property type="project" value="UniProtKB-KW"/>
</dbReference>